<gene>
    <name evidence="2" type="ORF">AVEN_130962_1</name>
</gene>
<dbReference type="InterPro" id="IPR051320">
    <property type="entry name" value="Viral_Replic_Matur_Polypro"/>
</dbReference>
<sequence length="92" mass="10429">MFPTIAAPLTDALKGKYRKGVVHWTEDYMKVFNSLKQALASKPVLHSPDYQFILQTDASDNGTGVVLCQVTEDDKEHAIVYLIRKFSDVEKR</sequence>
<feature type="domain" description="Reverse transcriptase/retrotransposon-derived protein RNase H-like" evidence="1">
    <location>
        <begin position="24"/>
        <end position="92"/>
    </location>
</feature>
<evidence type="ECO:0000313" key="2">
    <source>
        <dbReference type="EMBL" id="GBL91698.1"/>
    </source>
</evidence>
<dbReference type="AlphaFoldDB" id="A0A4Y2BI00"/>
<dbReference type="EMBL" id="BGPR01083512">
    <property type="protein sequence ID" value="GBL91698.1"/>
    <property type="molecule type" value="Genomic_DNA"/>
</dbReference>
<comment type="caution">
    <text evidence="2">The sequence shown here is derived from an EMBL/GenBank/DDBJ whole genome shotgun (WGS) entry which is preliminary data.</text>
</comment>
<evidence type="ECO:0000259" key="1">
    <source>
        <dbReference type="Pfam" id="PF17919"/>
    </source>
</evidence>
<dbReference type="InterPro" id="IPR043502">
    <property type="entry name" value="DNA/RNA_pol_sf"/>
</dbReference>
<reference evidence="2 3" key="1">
    <citation type="journal article" date="2019" name="Sci. Rep.">
        <title>Orb-weaving spider Araneus ventricosus genome elucidates the spidroin gene catalogue.</title>
        <authorList>
            <person name="Kono N."/>
            <person name="Nakamura H."/>
            <person name="Ohtoshi R."/>
            <person name="Moran D.A.P."/>
            <person name="Shinohara A."/>
            <person name="Yoshida Y."/>
            <person name="Fujiwara M."/>
            <person name="Mori M."/>
            <person name="Tomita M."/>
            <person name="Arakawa K."/>
        </authorList>
    </citation>
    <scope>NUCLEOTIDE SEQUENCE [LARGE SCALE GENOMIC DNA]</scope>
</reference>
<dbReference type="Gene3D" id="3.30.70.270">
    <property type="match status" value="1"/>
</dbReference>
<dbReference type="Pfam" id="PF17919">
    <property type="entry name" value="RT_RNaseH_2"/>
    <property type="match status" value="1"/>
</dbReference>
<dbReference type="InterPro" id="IPR043128">
    <property type="entry name" value="Rev_trsase/Diguanyl_cyclase"/>
</dbReference>
<name>A0A4Y2BI00_ARAVE</name>
<dbReference type="PANTHER" id="PTHR33064">
    <property type="entry name" value="POL PROTEIN"/>
    <property type="match status" value="1"/>
</dbReference>
<evidence type="ECO:0000313" key="3">
    <source>
        <dbReference type="Proteomes" id="UP000499080"/>
    </source>
</evidence>
<proteinExistence type="predicted"/>
<dbReference type="InterPro" id="IPR041577">
    <property type="entry name" value="RT_RNaseH_2"/>
</dbReference>
<protein>
    <recommendedName>
        <fullName evidence="1">Reverse transcriptase/retrotransposon-derived protein RNase H-like domain-containing protein</fullName>
    </recommendedName>
</protein>
<keyword evidence="3" id="KW-1185">Reference proteome</keyword>
<organism evidence="2 3">
    <name type="scientific">Araneus ventricosus</name>
    <name type="common">Orbweaver spider</name>
    <name type="synonym">Epeira ventricosa</name>
    <dbReference type="NCBI Taxonomy" id="182803"/>
    <lineage>
        <taxon>Eukaryota</taxon>
        <taxon>Metazoa</taxon>
        <taxon>Ecdysozoa</taxon>
        <taxon>Arthropoda</taxon>
        <taxon>Chelicerata</taxon>
        <taxon>Arachnida</taxon>
        <taxon>Araneae</taxon>
        <taxon>Araneomorphae</taxon>
        <taxon>Entelegynae</taxon>
        <taxon>Araneoidea</taxon>
        <taxon>Araneidae</taxon>
        <taxon>Araneus</taxon>
    </lineage>
</organism>
<dbReference type="OrthoDB" id="6150606at2759"/>
<dbReference type="PANTHER" id="PTHR33064:SF37">
    <property type="entry name" value="RIBONUCLEASE H"/>
    <property type="match status" value="1"/>
</dbReference>
<dbReference type="SUPFAM" id="SSF56672">
    <property type="entry name" value="DNA/RNA polymerases"/>
    <property type="match status" value="1"/>
</dbReference>
<accession>A0A4Y2BI00</accession>
<dbReference type="GO" id="GO:0071897">
    <property type="term" value="P:DNA biosynthetic process"/>
    <property type="evidence" value="ECO:0007669"/>
    <property type="project" value="UniProtKB-ARBA"/>
</dbReference>
<dbReference type="Proteomes" id="UP000499080">
    <property type="component" value="Unassembled WGS sequence"/>
</dbReference>